<evidence type="ECO:0000313" key="1">
    <source>
        <dbReference type="EMBL" id="MCU6707033.1"/>
    </source>
</evidence>
<sequence>MAKIYIRFELIGSGNLDYRNIVSARLVKDRYTPYSELRASVVLNNSINLNNIRRVALYIGSRRMHYGPADYIRTRVRGGKTVLELISRGITLMLGQNEPEPGVWSKVSLTNIMKSYSPSSEITYESGTDTVNYVNIKEKSTLWEAIGVYAVKAYGRRAYIRGDRQVNVSLSILSVNIGTQRIIEYGKQLDTRSMLSKIYMKNVDGEYGYSYSSGKTIPHGITREKYYGLDKQWLNNVAVGLKDRIEFAEREYLVEHITYEGYCGEDITDKIICNGYGVNGKRVSRMEITVNSKGMQTKLLCE</sequence>
<evidence type="ECO:0000313" key="2">
    <source>
        <dbReference type="Proteomes" id="UP001208131"/>
    </source>
</evidence>
<gene>
    <name evidence="1" type="ORF">OCV57_14060</name>
</gene>
<dbReference type="Proteomes" id="UP001208131">
    <property type="component" value="Unassembled WGS sequence"/>
</dbReference>
<accession>A0AAE3IIP5</accession>
<organism evidence="1 2">
    <name type="scientific">Hominimerdicola aceti</name>
    <dbReference type="NCBI Taxonomy" id="2981726"/>
    <lineage>
        <taxon>Bacteria</taxon>
        <taxon>Bacillati</taxon>
        <taxon>Bacillota</taxon>
        <taxon>Clostridia</taxon>
        <taxon>Eubacteriales</taxon>
        <taxon>Oscillospiraceae</taxon>
        <taxon>Hominimerdicola</taxon>
    </lineage>
</organism>
<comment type="caution">
    <text evidence="1">The sequence shown here is derived from an EMBL/GenBank/DDBJ whole genome shotgun (WGS) entry which is preliminary data.</text>
</comment>
<dbReference type="EMBL" id="JAOQJZ010000025">
    <property type="protein sequence ID" value="MCU6707033.1"/>
    <property type="molecule type" value="Genomic_DNA"/>
</dbReference>
<dbReference type="SUPFAM" id="SSF69279">
    <property type="entry name" value="Phage tail proteins"/>
    <property type="match status" value="1"/>
</dbReference>
<proteinExistence type="predicted"/>
<reference evidence="1 2" key="1">
    <citation type="journal article" date="2021" name="ISME Commun">
        <title>Automated analysis of genomic sequences facilitates high-throughput and comprehensive description of bacteria.</title>
        <authorList>
            <person name="Hitch T.C.A."/>
        </authorList>
    </citation>
    <scope>NUCLEOTIDE SEQUENCE [LARGE SCALE GENOMIC DNA]</scope>
    <source>
        <strain evidence="1 2">Sanger_31</strain>
    </source>
</reference>
<dbReference type="RefSeq" id="WP_267302059.1">
    <property type="nucleotide sequence ID" value="NZ_JAOQJZ010000025.1"/>
</dbReference>
<name>A0AAE3IIP5_9FIRM</name>
<keyword evidence="2" id="KW-1185">Reference proteome</keyword>
<protein>
    <submittedName>
        <fullName evidence="1">Uncharacterized protein</fullName>
    </submittedName>
</protein>
<dbReference type="AlphaFoldDB" id="A0AAE3IIP5"/>